<name>A0ABT2EM58_9BACT</name>
<organism evidence="1 2">
    <name type="scientific">Candidatus Fervidibacter sacchari</name>
    <dbReference type="NCBI Taxonomy" id="1448929"/>
    <lineage>
        <taxon>Bacteria</taxon>
        <taxon>Candidatus Fervidibacterota</taxon>
        <taxon>Candidatus Fervidibacter</taxon>
    </lineage>
</organism>
<evidence type="ECO:0000313" key="2">
    <source>
        <dbReference type="Proteomes" id="UP001204798"/>
    </source>
</evidence>
<comment type="caution">
    <text evidence="1">The sequence shown here is derived from an EMBL/GenBank/DDBJ whole genome shotgun (WGS) entry which is preliminary data.</text>
</comment>
<evidence type="ECO:0000313" key="1">
    <source>
        <dbReference type="EMBL" id="MCS3918536.1"/>
    </source>
</evidence>
<dbReference type="EMBL" id="JANUCP010000002">
    <property type="protein sequence ID" value="MCS3918536.1"/>
    <property type="molecule type" value="Genomic_DNA"/>
</dbReference>
<gene>
    <name evidence="1" type="ORF">M2350_000936</name>
</gene>
<reference evidence="1 2" key="1">
    <citation type="submission" date="2022-08" db="EMBL/GenBank/DDBJ databases">
        <title>Bacterial and archaeal communities from various locations to study Microbial Dark Matter (Phase II).</title>
        <authorList>
            <person name="Stepanauskas R."/>
        </authorList>
    </citation>
    <scope>NUCLEOTIDE SEQUENCE [LARGE SCALE GENOMIC DNA]</scope>
    <source>
        <strain evidence="1 2">PD1</strain>
    </source>
</reference>
<keyword evidence="2" id="KW-1185">Reference proteome</keyword>
<sequence length="67" mass="7731">MTPSQLQAQGIKALVRELGVTGMVRFLQQFELGAGDYTRERHKWLKGKSVEKIVAEIRKLKHPSRKR</sequence>
<protein>
    <submittedName>
        <fullName evidence="1">Uncharacterized protein</fullName>
    </submittedName>
</protein>
<accession>A0ABT2EM58</accession>
<proteinExistence type="predicted"/>
<dbReference type="Proteomes" id="UP001204798">
    <property type="component" value="Unassembled WGS sequence"/>
</dbReference>